<reference evidence="3" key="1">
    <citation type="submission" date="2020-02" db="EMBL/GenBank/DDBJ databases">
        <authorList>
            <person name="Meier V. D."/>
        </authorList>
    </citation>
    <scope>NUCLEOTIDE SEQUENCE</scope>
    <source>
        <strain evidence="3">AVDCRST_MAG42</strain>
    </source>
</reference>
<accession>A0A6J4HHD3</accession>
<name>A0A6J4HHD3_9BACT</name>
<comment type="similarity">
    <text evidence="1">Belongs to the NAD(P)-dependent epimerase/dehydratase family.</text>
</comment>
<dbReference type="EMBL" id="CADCTA010000041">
    <property type="protein sequence ID" value="CAA9223276.1"/>
    <property type="molecule type" value="Genomic_DNA"/>
</dbReference>
<organism evidence="3">
    <name type="scientific">uncultured Chthoniobacterales bacterium</name>
    <dbReference type="NCBI Taxonomy" id="1836801"/>
    <lineage>
        <taxon>Bacteria</taxon>
        <taxon>Pseudomonadati</taxon>
        <taxon>Verrucomicrobiota</taxon>
        <taxon>Spartobacteria</taxon>
        <taxon>Chthoniobacterales</taxon>
        <taxon>environmental samples</taxon>
    </lineage>
</organism>
<dbReference type="InterPro" id="IPR036291">
    <property type="entry name" value="NAD(P)-bd_dom_sf"/>
</dbReference>
<dbReference type="InterPro" id="IPR017853">
    <property type="entry name" value="GH"/>
</dbReference>
<dbReference type="PANTHER" id="PTHR43000">
    <property type="entry name" value="DTDP-D-GLUCOSE 4,6-DEHYDRATASE-RELATED"/>
    <property type="match status" value="1"/>
</dbReference>
<proteinExistence type="inferred from homology"/>
<dbReference type="Gene3D" id="3.40.50.720">
    <property type="entry name" value="NAD(P)-binding Rossmann-like Domain"/>
    <property type="match status" value="1"/>
</dbReference>
<dbReference type="Pfam" id="PF01370">
    <property type="entry name" value="Epimerase"/>
    <property type="match status" value="1"/>
</dbReference>
<dbReference type="InterPro" id="IPR001509">
    <property type="entry name" value="Epimerase_deHydtase"/>
</dbReference>
<sequence length="665" mass="74471">MSGPSNRPVFGLLEWLRPGEEERVERLLEDLKAIGATELRTGISWADWHTAGGQEWYAWLLPTLAKKVDVLPCFHYTPPTLGIAPNICSPPRDPKQYADFLDVFITRFGEHFEWVELWNKPKNPLEWDTTLDPNWLIFCQMVGGAAHWAQKRGKKTVLGASGPMDSQWVALMCERGVLKYIDAVGIHGYPGTFEFWWDGWKSKIARIRNVLLQHGSNAEIWITETGYSTWRHDEQAQISAFVNAMAAPAERVYWYAAHDLEPSAGCADERELHFGLRRSDGSEKLLLRLLNQGGVEAIEKSQWLTDAQPKLNGRRKRPVLITGGSGFVGCNLADRLCANGEPVLLYDNLSRAGVEQNAAWLREQHGDLVQVQVADIRDARTLTEAVQGASAVYHLAAQVAVTSSLTGPINDFEINARGTLNLLEAVRGMSNPPPVIFTSTNKVYGSLDDVELRLNANRYEPVDERTRDGGIPETQPLEFYSPYGCSKGAADQYIVDYARTFGLPAVVFRMSCIYGPHQFGTEDQGWVAHFLIQAMNKRPITLYGDGKQVRDVLFVEDLVDALLLARKNIRTLSGQVFNLGGGPQNTTSLLELLDWIGELDAENPRISWGNWRPGDQRYYVSNFSKFQTATGWKPKVGMQEGVQRLHAWLREFRAAAAARESLATA</sequence>
<evidence type="ECO:0000313" key="3">
    <source>
        <dbReference type="EMBL" id="CAA9223276.1"/>
    </source>
</evidence>
<dbReference type="SUPFAM" id="SSF51735">
    <property type="entry name" value="NAD(P)-binding Rossmann-fold domains"/>
    <property type="match status" value="1"/>
</dbReference>
<evidence type="ECO:0000259" key="2">
    <source>
        <dbReference type="Pfam" id="PF01370"/>
    </source>
</evidence>
<feature type="domain" description="NAD-dependent epimerase/dehydratase" evidence="2">
    <location>
        <begin position="319"/>
        <end position="580"/>
    </location>
</feature>
<dbReference type="SUPFAM" id="SSF51445">
    <property type="entry name" value="(Trans)glycosidases"/>
    <property type="match status" value="1"/>
</dbReference>
<evidence type="ECO:0000256" key="1">
    <source>
        <dbReference type="ARBA" id="ARBA00007637"/>
    </source>
</evidence>
<dbReference type="AlphaFoldDB" id="A0A6J4HHD3"/>
<gene>
    <name evidence="3" type="ORF">AVDCRST_MAG42-690</name>
</gene>
<protein>
    <submittedName>
        <fullName evidence="3">Nucleoside-diphosphate-sugar epimerases</fullName>
    </submittedName>
</protein>
<dbReference type="Gene3D" id="3.20.20.80">
    <property type="entry name" value="Glycosidases"/>
    <property type="match status" value="1"/>
</dbReference>